<evidence type="ECO:0000256" key="8">
    <source>
        <dbReference type="HAMAP-Rule" id="MF_03056"/>
    </source>
</evidence>
<dbReference type="GO" id="GO:0005829">
    <property type="term" value="C:cytosol"/>
    <property type="evidence" value="ECO:0007669"/>
    <property type="project" value="TreeGrafter"/>
</dbReference>
<dbReference type="PROSITE" id="PS00678">
    <property type="entry name" value="WD_REPEATS_1"/>
    <property type="match status" value="1"/>
</dbReference>
<keyword evidence="5 8" id="KW-0539">Nucleus</keyword>
<evidence type="ECO:0000313" key="11">
    <source>
        <dbReference type="Proteomes" id="UP000827092"/>
    </source>
</evidence>
<dbReference type="AlphaFoldDB" id="A0AAV6VF03"/>
<comment type="function">
    <text evidence="6">Required for the Mettl1-dependent formation of N(7)-methylguanine at position 46 (m7G46) in tRNA. In the Mettl1-wuho methyltransferase complex, it is required to stabilize and induce conformational changes of the catalytic subunit. Required for binding of nanos mRNA and repression of translation by the mei-P26-bgcn-bam-sxl complex. May cooperate with mei-P26 and nanos to derepress the BMP signaling pathway. May cooperate with mei-P26 to suppress expression of a subset of microRNAs. May cooperate with mei-P26 to regulate bam expression levels in germline cells during gametogenesis. Required to promote mitosis to meiosis transition during gametogenesis. May regulate germline cell division in part by regulating ribosome biogenesis.</text>
</comment>
<dbReference type="GO" id="GO:0005634">
    <property type="term" value="C:nucleus"/>
    <property type="evidence" value="ECO:0007669"/>
    <property type="project" value="UniProtKB-SubCell"/>
</dbReference>
<evidence type="ECO:0000256" key="5">
    <source>
        <dbReference type="ARBA" id="ARBA00023242"/>
    </source>
</evidence>
<dbReference type="Gene3D" id="2.130.10.10">
    <property type="entry name" value="YVTN repeat-like/Quinoprotein amine dehydrogenase"/>
    <property type="match status" value="1"/>
</dbReference>
<evidence type="ECO:0000256" key="4">
    <source>
        <dbReference type="ARBA" id="ARBA00022737"/>
    </source>
</evidence>
<evidence type="ECO:0000256" key="3">
    <source>
        <dbReference type="ARBA" id="ARBA00022694"/>
    </source>
</evidence>
<evidence type="ECO:0000256" key="1">
    <source>
        <dbReference type="ARBA" id="ARBA00004123"/>
    </source>
</evidence>
<dbReference type="Pfam" id="PF00400">
    <property type="entry name" value="WD40"/>
    <property type="match status" value="2"/>
</dbReference>
<evidence type="ECO:0000313" key="10">
    <source>
        <dbReference type="EMBL" id="KAG8194495.1"/>
    </source>
</evidence>
<comment type="caution">
    <text evidence="10">The sequence shown here is derived from an EMBL/GenBank/DDBJ whole genome shotgun (WGS) entry which is preliminary data.</text>
</comment>
<dbReference type="EMBL" id="JAFNEN010000102">
    <property type="protein sequence ID" value="KAG8194495.1"/>
    <property type="molecule type" value="Genomic_DNA"/>
</dbReference>
<keyword evidence="11" id="KW-1185">Reference proteome</keyword>
<evidence type="ECO:0000256" key="7">
    <source>
        <dbReference type="ARBA" id="ARBA00093542"/>
    </source>
</evidence>
<keyword evidence="4 8" id="KW-0677">Repeat</keyword>
<dbReference type="InterPro" id="IPR019775">
    <property type="entry name" value="WD40_repeat_CS"/>
</dbReference>
<name>A0AAV6VF03_9ARAC</name>
<dbReference type="GO" id="GO:0043527">
    <property type="term" value="C:tRNA methyltransferase complex"/>
    <property type="evidence" value="ECO:0007669"/>
    <property type="project" value="TreeGrafter"/>
</dbReference>
<comment type="subunit">
    <text evidence="7">Forms a heterodimer with the catalytic subunit Mettl1. Interacts with mei-P26 and weakly interacts with bgcn; required for the function or formation of the mei-P26-bgcn-bam-sxl complex. Interacts with nanos; may be involved in mei-P26-dependent derepression of the BMP signaling pathway. Interacts with Myc; the interaction may be mediated by mei-P26 and may be involved in the regulation of ribosome biogenesis.</text>
</comment>
<feature type="repeat" description="WD" evidence="9">
    <location>
        <begin position="194"/>
        <end position="237"/>
    </location>
</feature>
<organism evidence="10 11">
    <name type="scientific">Oedothorax gibbosus</name>
    <dbReference type="NCBI Taxonomy" id="931172"/>
    <lineage>
        <taxon>Eukaryota</taxon>
        <taxon>Metazoa</taxon>
        <taxon>Ecdysozoa</taxon>
        <taxon>Arthropoda</taxon>
        <taxon>Chelicerata</taxon>
        <taxon>Arachnida</taxon>
        <taxon>Araneae</taxon>
        <taxon>Araneomorphae</taxon>
        <taxon>Entelegynae</taxon>
        <taxon>Araneoidea</taxon>
        <taxon>Linyphiidae</taxon>
        <taxon>Erigoninae</taxon>
        <taxon>Oedothorax</taxon>
    </lineage>
</organism>
<dbReference type="InterPro" id="IPR028884">
    <property type="entry name" value="Trm82"/>
</dbReference>
<dbReference type="Proteomes" id="UP000827092">
    <property type="component" value="Unassembled WGS sequence"/>
</dbReference>
<dbReference type="InterPro" id="IPR036322">
    <property type="entry name" value="WD40_repeat_dom_sf"/>
</dbReference>
<proteinExistence type="inferred from homology"/>
<keyword evidence="3 8" id="KW-0819">tRNA processing</keyword>
<dbReference type="PANTHER" id="PTHR16288:SF0">
    <property type="entry name" value="TRNA (GUANINE-N(7)-)-METHYLTRANSFERASE NON-CATALYTIC SUBUNIT WDR4"/>
    <property type="match status" value="1"/>
</dbReference>
<evidence type="ECO:0000256" key="2">
    <source>
        <dbReference type="ARBA" id="ARBA00022574"/>
    </source>
</evidence>
<comment type="similarity">
    <text evidence="8">Belongs to the WD repeat TRM82 family.</text>
</comment>
<dbReference type="InterPro" id="IPR001680">
    <property type="entry name" value="WD40_rpt"/>
</dbReference>
<comment type="function">
    <text evidence="8">Required for the formation of N(7)-methylguanine at position 46 (m7G46) in tRNA. In the complex, it is required to stabilize and induce conformational changes of the catalytic subunit.</text>
</comment>
<protein>
    <recommendedName>
        <fullName evidence="8">tRNA (guanine-N(7)-)-methyltransferase non-catalytic subunit</fullName>
    </recommendedName>
    <alternativeName>
        <fullName evidence="8">WD repeat-containing protein 4 homolog</fullName>
    </alternativeName>
</protein>
<accession>A0AAV6VF03</accession>
<dbReference type="HAMAP" id="MF_03056">
    <property type="entry name" value="TRM82"/>
    <property type="match status" value="1"/>
</dbReference>
<reference evidence="10 11" key="1">
    <citation type="journal article" date="2022" name="Nat. Ecol. Evol.">
        <title>A masculinizing supergene underlies an exaggerated male reproductive morph in a spider.</title>
        <authorList>
            <person name="Hendrickx F."/>
            <person name="De Corte Z."/>
            <person name="Sonet G."/>
            <person name="Van Belleghem S.M."/>
            <person name="Kostlbacher S."/>
            <person name="Vangestel C."/>
        </authorList>
    </citation>
    <scope>NUCLEOTIDE SEQUENCE [LARGE SCALE GENOMIC DNA]</scope>
    <source>
        <strain evidence="10">W744_W776</strain>
    </source>
</reference>
<comment type="subcellular location">
    <subcellularLocation>
        <location evidence="1 8">Nucleus</location>
    </subcellularLocation>
</comment>
<dbReference type="GO" id="GO:0106004">
    <property type="term" value="P:tRNA (guanine-N7)-methylation"/>
    <property type="evidence" value="ECO:0007669"/>
    <property type="project" value="UniProtKB-UniRule"/>
</dbReference>
<keyword evidence="2 8" id="KW-0853">WD repeat</keyword>
<evidence type="ECO:0000256" key="9">
    <source>
        <dbReference type="PROSITE-ProRule" id="PRU00221"/>
    </source>
</evidence>
<dbReference type="PROSITE" id="PS50294">
    <property type="entry name" value="WD_REPEATS_REGION"/>
    <property type="match status" value="1"/>
</dbReference>
<dbReference type="InterPro" id="IPR015943">
    <property type="entry name" value="WD40/YVTN_repeat-like_dom_sf"/>
</dbReference>
<dbReference type="SMART" id="SM00320">
    <property type="entry name" value="WD40"/>
    <property type="match status" value="3"/>
</dbReference>
<comment type="pathway">
    <text evidence="8">tRNA modification; N(7)-methylguanine-tRNA biosynthesis.</text>
</comment>
<gene>
    <name evidence="10" type="ORF">JTE90_013248</name>
</gene>
<dbReference type="PROSITE" id="PS50082">
    <property type="entry name" value="WD_REPEATS_2"/>
    <property type="match status" value="1"/>
</dbReference>
<dbReference type="PANTHER" id="PTHR16288">
    <property type="entry name" value="WD40 REPEAT PROTEIN 4"/>
    <property type="match status" value="1"/>
</dbReference>
<dbReference type="SUPFAM" id="SSF50978">
    <property type="entry name" value="WD40 repeat-like"/>
    <property type="match status" value="1"/>
</dbReference>
<evidence type="ECO:0000256" key="6">
    <source>
        <dbReference type="ARBA" id="ARBA00093337"/>
    </source>
</evidence>
<sequence length="414" mass="46503">MAFYTNAKNVGASLFLKNDEIFVFSEDSATNPNTVDPIKLKCKLSVIVQTSDDAGKKSKKQTKETETPTNFITSAIVSNCSTYIAAGDANNSLHLWKKENKEWKITSVRSVVRKCQKIIFTNSASDIIVADRGGDVFTFSVSKSNDPASFLLGHISLILDMSISSDDKYLATCDRDGKIRVSHYPNSYNILSYCLGHQEFVSSLQFLPLYDGEVLVSSSGDGTMKMWNFTDGSSKESVSFHENDSLCRDCNVKVEGQSEILSDNLALSEKQVMFSVRSVKYNQKYRLVIVLFHLQCCVAVYRLCDGELKSFVFKQLIPLTTPPLDAMFTDNGNLYVLTKKKGNALVYFKYHETSEAISKAEDSELSSLKDVQEFYKDHEQIPFQDDFVSLFKRVYDVPDDDECGESKGKKNKVE</sequence>